<accession>A0ABM0LX37</accession>
<feature type="compositionally biased region" description="Acidic residues" evidence="1">
    <location>
        <begin position="82"/>
        <end position="93"/>
    </location>
</feature>
<evidence type="ECO:0000313" key="3">
    <source>
        <dbReference type="RefSeq" id="XP_006812328.1"/>
    </source>
</evidence>
<gene>
    <name evidence="3" type="primary">LOC102810333</name>
</gene>
<name>A0ABM0LX37_SACKO</name>
<feature type="region of interest" description="Disordered" evidence="1">
    <location>
        <begin position="55"/>
        <end position="104"/>
    </location>
</feature>
<evidence type="ECO:0000256" key="1">
    <source>
        <dbReference type="SAM" id="MobiDB-lite"/>
    </source>
</evidence>
<feature type="region of interest" description="Disordered" evidence="1">
    <location>
        <begin position="381"/>
        <end position="448"/>
    </location>
</feature>
<organism evidence="2 3">
    <name type="scientific">Saccoglossus kowalevskii</name>
    <name type="common">Acorn worm</name>
    <dbReference type="NCBI Taxonomy" id="10224"/>
    <lineage>
        <taxon>Eukaryota</taxon>
        <taxon>Metazoa</taxon>
        <taxon>Hemichordata</taxon>
        <taxon>Enteropneusta</taxon>
        <taxon>Harrimaniidae</taxon>
        <taxon>Saccoglossus</taxon>
    </lineage>
</organism>
<reference evidence="3" key="1">
    <citation type="submission" date="2025-08" db="UniProtKB">
        <authorList>
            <consortium name="RefSeq"/>
        </authorList>
    </citation>
    <scope>IDENTIFICATION</scope>
    <source>
        <tissue evidence="3">Testes</tissue>
    </source>
</reference>
<proteinExistence type="predicted"/>
<protein>
    <submittedName>
        <fullName evidence="3">Mucin-17-like</fullName>
    </submittedName>
</protein>
<evidence type="ECO:0000313" key="2">
    <source>
        <dbReference type="Proteomes" id="UP000694865"/>
    </source>
</evidence>
<feature type="compositionally biased region" description="Low complexity" evidence="1">
    <location>
        <begin position="381"/>
        <end position="394"/>
    </location>
</feature>
<dbReference type="RefSeq" id="XP_006812328.1">
    <property type="nucleotide sequence ID" value="XM_006812265.1"/>
</dbReference>
<keyword evidence="2" id="KW-1185">Reference proteome</keyword>
<dbReference type="PANTHER" id="PTHR31095">
    <property type="entry name" value="RIKEN CDNA 9930021J03 GENE"/>
    <property type="match status" value="1"/>
</dbReference>
<dbReference type="GeneID" id="102810333"/>
<dbReference type="PANTHER" id="PTHR31095:SF3">
    <property type="entry name" value="RIKEN CDNA 9930021J03 GENE"/>
    <property type="match status" value="1"/>
</dbReference>
<dbReference type="InterPro" id="IPR040214">
    <property type="entry name" value="BRD10"/>
</dbReference>
<feature type="compositionally biased region" description="Polar residues" evidence="1">
    <location>
        <begin position="414"/>
        <end position="445"/>
    </location>
</feature>
<sequence>MLVEVGRKRLKNHLLVKDVLLNFKVLCNLLAELEPWESRIQKAVSRNRIKMKKEWDTYREQPPSPDEVEDVWASEESSSDNSSDDSSSDDTSDSSDAPNEQQQNADVLAHRAEPKLGDVVLVEGMVNGALDGRPTTRRQAKLNTERAKRRARAAILREKKKEEKARANVNFVNTITLPIGGVTTTFTLPTTSLGTSVSLSTLYALLQSQPLIKVSTKTGSSTATLLTTVSKGGNVPFIHPPKTVTSAPSSTITTSVNQPNLTTSHGFLGDESAINFPSIGGKVGLLASSTSTQATTTSNIVYTSLASSSAIQATTSATVGMSPSVVFSTTTQASTVVTQVNNSSVMSTMPRLSPTKHIITTGGNTATLTLNAPTVAQQLQQQRLQKQLKQQQQQHPQTSTSKDDNADALADPNQVPSIQNQSQNNNKPKVSSVVSPAPTQKTLPSSAAPPKVQYNLVLDSKSGKTKLSQDQLMQLLQSPQLTSQQKQLVHLQLLQSQLQNQQLILQQQKMKVQQKSQQVIQQQQHASPILKQKPSTAKIPQLGREQLLQMLQKQQSAKLQLPSQTSASSTAVTCSTSPKVLLSPQSRVQPGTTVSGLQSTSMATTTSVQSSQLVSVWPSLKSPTSVITPKPKPQLVQNIKVPQSTSQKGVTTQGINPQYVLLDGKLIPYTAFQEHGIKLKGVQTQPVIKQLQNATLQTPQTGQHVITTSRVATGASKLISSMPVPKTLASPLPVGHIKSPVQSTATPQQLQLSQPTKLVQNVLTSQVVPQQPRLTPMSPPQQLEGTVPSSSTKVTAVVGNKLVTITGIDPKFLAQCGGKLVLPGNLLLTGAKTSQPQKIILTPQTSDSSQMSQSVQSQQSNLLMVSSTSTYPAVSPIQTIQNPQQTILSVQRQQAPILAPGTSTQPTWSLKPVIQQPTTLTTGSSSSFPISNIQQMQTLPQTLLQVNTGNISNQKAAVITSKTDPVLSLHSAQHTVLQGSGANVRQPSNLILTSATSTHPTARIQTIQRPHQTLLEVNPGNLPNQQPTLLTTATATVAAASSHPNLQVLQAPKQTTLQLSRGNVPIQHLITPTTFTHPTAVRTTAIATENSTLIGGRTVIPVQAANSSQVLFQTNPPLSPSVSNSFCQPIVSNAPVHQLIASSPASNKPFFILNAAGSAASQAGQPNVKLLQTSPVQSTPTMQQIHLSSSTLAGTSNIAETTLQQIQQLVTTASIKQPVFATLPSAATAVLQQPNVNQTTTVNLNSLPLVVQKQLIEKIQKRALLMNIPEKNASSTANTIVKPINATPTGIAVPTVQQTSTLMLHSIPTLASVEPQKIAVPATAPSSVCSSKMGSKTMSIPQTSPLKIPQNSAPKTLSIPIPVPPSPTKQSLYIVSAHNQSVGNVRVNPVKPPQPTSLHVSIPGGNQGFVIQNSADTLNFAAKSTPIISSPGSSRTTNPAANIVLCSPVKSHIIPSISASANSDCNSSTVMNGLTDKK</sequence>
<dbReference type="Proteomes" id="UP000694865">
    <property type="component" value="Unplaced"/>
</dbReference>